<feature type="region of interest" description="Disordered" evidence="5">
    <location>
        <begin position="222"/>
        <end position="262"/>
    </location>
</feature>
<reference evidence="6 7" key="1">
    <citation type="submission" date="2024-03" db="EMBL/GenBank/DDBJ databases">
        <title>Actinomycetospora sp. OC33-EN07, a novel actinomycete isolated from wild orchid (Aerides multiflora).</title>
        <authorList>
            <person name="Suriyachadkun C."/>
        </authorList>
    </citation>
    <scope>NUCLEOTIDE SEQUENCE [LARGE SCALE GENOMIC DNA]</scope>
    <source>
        <strain evidence="6 7">OC33-EN07</strain>
    </source>
</reference>
<organism evidence="6 7">
    <name type="scientific">Actinomycetospora flava</name>
    <dbReference type="NCBI Taxonomy" id="3129232"/>
    <lineage>
        <taxon>Bacteria</taxon>
        <taxon>Bacillati</taxon>
        <taxon>Actinomycetota</taxon>
        <taxon>Actinomycetes</taxon>
        <taxon>Pseudonocardiales</taxon>
        <taxon>Pseudonocardiaceae</taxon>
        <taxon>Actinomycetospora</taxon>
    </lineage>
</organism>
<keyword evidence="2" id="KW-0443">Lipid metabolism</keyword>
<evidence type="ECO:0000256" key="1">
    <source>
        <dbReference type="ARBA" id="ARBA00005254"/>
    </source>
</evidence>
<gene>
    <name evidence="6" type="ORF">WCD58_30855</name>
</gene>
<dbReference type="EMBL" id="JBBEGM010000019">
    <property type="protein sequence ID" value="MEJ2865594.1"/>
    <property type="molecule type" value="Genomic_DNA"/>
</dbReference>
<dbReference type="InterPro" id="IPR018376">
    <property type="entry name" value="Enoyl-CoA_hyd/isom_CS"/>
</dbReference>
<comment type="caution">
    <text evidence="6">The sequence shown here is derived from an EMBL/GenBank/DDBJ whole genome shotgun (WGS) entry which is preliminary data.</text>
</comment>
<dbReference type="PROSITE" id="PS00166">
    <property type="entry name" value="ENOYL_COA_HYDRATASE"/>
    <property type="match status" value="1"/>
</dbReference>
<dbReference type="CDD" id="cd06558">
    <property type="entry name" value="crotonase-like"/>
    <property type="match status" value="1"/>
</dbReference>
<feature type="compositionally biased region" description="Basic residues" evidence="5">
    <location>
        <begin position="222"/>
        <end position="254"/>
    </location>
</feature>
<proteinExistence type="inferred from homology"/>
<dbReference type="PANTHER" id="PTHR11941:SF169">
    <property type="entry name" value="(7AS)-7A-METHYL-1,5-DIOXO-2,3,5,6,7,7A-HEXAHYDRO-1H-INDENE-CARBOXYL-COA HYDROLASE"/>
    <property type="match status" value="1"/>
</dbReference>
<dbReference type="InterPro" id="IPR001753">
    <property type="entry name" value="Enoyl-CoA_hydra/iso"/>
</dbReference>
<dbReference type="Proteomes" id="UP001369736">
    <property type="component" value="Unassembled WGS sequence"/>
</dbReference>
<dbReference type="PANTHER" id="PTHR11941">
    <property type="entry name" value="ENOYL-COA HYDRATASE-RELATED"/>
    <property type="match status" value="1"/>
</dbReference>
<accession>A0ABU8ME64</accession>
<sequence length="277" mass="29389">MTSLWPEPPPPTEDEVAARVRTERRGHDGHVLAVTMTRTDKRNAIDLPMTTALDRALGTLDDDPELRCGVLSGGPDVFCAGTDIAVGPGAPTPRGGNYGVVARRRTTPLVAAVEGIAFGGGFEIVLACDVVVASRTARFGLPEVGLGLVANCGALFRGPRALPPTVARQMLLTGDPISAERAYELGLVSELVEPGQAGERALALADRVAARSPVAVRATLAARRRAAPRRHAGLGGHRRRRRDGRRQRGPRRGRVGVLREARTGVPRALEGVARGRR</sequence>
<evidence type="ECO:0000313" key="6">
    <source>
        <dbReference type="EMBL" id="MEJ2865594.1"/>
    </source>
</evidence>
<dbReference type="RefSeq" id="WP_337706965.1">
    <property type="nucleotide sequence ID" value="NZ_JBBEGM010000019.1"/>
</dbReference>
<dbReference type="Gene3D" id="3.90.226.10">
    <property type="entry name" value="2-enoyl-CoA Hydratase, Chain A, domain 1"/>
    <property type="match status" value="1"/>
</dbReference>
<dbReference type="InterPro" id="IPR029045">
    <property type="entry name" value="ClpP/crotonase-like_dom_sf"/>
</dbReference>
<evidence type="ECO:0000256" key="3">
    <source>
        <dbReference type="ARBA" id="ARBA00023239"/>
    </source>
</evidence>
<keyword evidence="3" id="KW-0456">Lyase</keyword>
<evidence type="ECO:0000256" key="5">
    <source>
        <dbReference type="SAM" id="MobiDB-lite"/>
    </source>
</evidence>
<evidence type="ECO:0000313" key="7">
    <source>
        <dbReference type="Proteomes" id="UP001369736"/>
    </source>
</evidence>
<dbReference type="SUPFAM" id="SSF52096">
    <property type="entry name" value="ClpP/crotonase"/>
    <property type="match status" value="1"/>
</dbReference>
<name>A0ABU8ME64_9PSEU</name>
<keyword evidence="7" id="KW-1185">Reference proteome</keyword>
<protein>
    <submittedName>
        <fullName evidence="6">Enoyl-CoA hydratase-related protein</fullName>
    </submittedName>
</protein>
<evidence type="ECO:0000256" key="4">
    <source>
        <dbReference type="RuleBase" id="RU003707"/>
    </source>
</evidence>
<dbReference type="Pfam" id="PF00378">
    <property type="entry name" value="ECH_1"/>
    <property type="match status" value="1"/>
</dbReference>
<evidence type="ECO:0000256" key="2">
    <source>
        <dbReference type="ARBA" id="ARBA00023098"/>
    </source>
</evidence>
<comment type="similarity">
    <text evidence="1 4">Belongs to the enoyl-CoA hydratase/isomerase family.</text>
</comment>